<evidence type="ECO:0000313" key="3">
    <source>
        <dbReference type="Proteomes" id="UP000830375"/>
    </source>
</evidence>
<feature type="region of interest" description="Disordered" evidence="1">
    <location>
        <begin position="1"/>
        <end position="34"/>
    </location>
</feature>
<name>A0ABQ8MSF4_LABRO</name>
<keyword evidence="3" id="KW-1185">Reference proteome</keyword>
<proteinExistence type="predicted"/>
<organism evidence="2 3">
    <name type="scientific">Labeo rohita</name>
    <name type="common">Indian major carp</name>
    <name type="synonym">Cyprinus rohita</name>
    <dbReference type="NCBI Taxonomy" id="84645"/>
    <lineage>
        <taxon>Eukaryota</taxon>
        <taxon>Metazoa</taxon>
        <taxon>Chordata</taxon>
        <taxon>Craniata</taxon>
        <taxon>Vertebrata</taxon>
        <taxon>Euteleostomi</taxon>
        <taxon>Actinopterygii</taxon>
        <taxon>Neopterygii</taxon>
        <taxon>Teleostei</taxon>
        <taxon>Ostariophysi</taxon>
        <taxon>Cypriniformes</taxon>
        <taxon>Cyprinidae</taxon>
        <taxon>Labeoninae</taxon>
        <taxon>Labeonini</taxon>
        <taxon>Labeo</taxon>
    </lineage>
</organism>
<dbReference type="Proteomes" id="UP000830375">
    <property type="component" value="Unassembled WGS sequence"/>
</dbReference>
<gene>
    <name evidence="2" type="ORF">H4Q32_022837</name>
</gene>
<keyword evidence="2" id="KW-0648">Protein biosynthesis</keyword>
<sequence>MSGCKMLMLREQSSSSTADSGPSGLKPATLQEQTDQLEEDQFILILEEMLSESQARGLKYQAVLGAKHCLDKYVINTTTISSN</sequence>
<evidence type="ECO:0000256" key="1">
    <source>
        <dbReference type="SAM" id="MobiDB-lite"/>
    </source>
</evidence>
<dbReference type="GO" id="GO:0003746">
    <property type="term" value="F:translation elongation factor activity"/>
    <property type="evidence" value="ECO:0007669"/>
    <property type="project" value="UniProtKB-KW"/>
</dbReference>
<protein>
    <submittedName>
        <fullName evidence="2">Elongation factor G</fullName>
    </submittedName>
</protein>
<reference evidence="2 3" key="1">
    <citation type="submission" date="2022-01" db="EMBL/GenBank/DDBJ databases">
        <title>A high-quality chromosome-level genome assembly of rohu carp, Labeo rohita.</title>
        <authorList>
            <person name="Arick M.A. II"/>
            <person name="Hsu C.-Y."/>
            <person name="Magbanua Z."/>
            <person name="Pechanova O."/>
            <person name="Grover C."/>
            <person name="Miller E."/>
            <person name="Thrash A."/>
            <person name="Ezzel L."/>
            <person name="Alam S."/>
            <person name="Benzie J."/>
            <person name="Hamilton M."/>
            <person name="Karsi A."/>
            <person name="Lawrence M.L."/>
            <person name="Peterson D.G."/>
        </authorList>
    </citation>
    <scope>NUCLEOTIDE SEQUENCE [LARGE SCALE GENOMIC DNA]</scope>
    <source>
        <strain evidence="3">BAU-BD-2019</strain>
        <tissue evidence="2">Blood</tissue>
    </source>
</reference>
<comment type="caution">
    <text evidence="2">The sequence shown here is derived from an EMBL/GenBank/DDBJ whole genome shotgun (WGS) entry which is preliminary data.</text>
</comment>
<feature type="compositionally biased region" description="Low complexity" evidence="1">
    <location>
        <begin position="13"/>
        <end position="34"/>
    </location>
</feature>
<keyword evidence="2" id="KW-0251">Elongation factor</keyword>
<dbReference type="EMBL" id="JACTAM010000004">
    <property type="protein sequence ID" value="KAI2665749.1"/>
    <property type="molecule type" value="Genomic_DNA"/>
</dbReference>
<accession>A0ABQ8MSF4</accession>
<evidence type="ECO:0000313" key="2">
    <source>
        <dbReference type="EMBL" id="KAI2665749.1"/>
    </source>
</evidence>